<sequence length="35" mass="3960">MIEDLLGEIVELRAEVAQLRQPTAPVIDLASRRKK</sequence>
<evidence type="ECO:0000313" key="2">
    <source>
        <dbReference type="Proteomes" id="UP000552644"/>
    </source>
</evidence>
<gene>
    <name evidence="1" type="ORF">FHS44_008044</name>
</gene>
<name>A0A7W7QXD7_9ACTN</name>
<dbReference type="AlphaFoldDB" id="A0A7W7QXD7"/>
<dbReference type="EMBL" id="JACHJP010000019">
    <property type="protein sequence ID" value="MBB4920891.1"/>
    <property type="molecule type" value="Genomic_DNA"/>
</dbReference>
<organism evidence="1 2">
    <name type="scientific">Streptosporangium saharense</name>
    <dbReference type="NCBI Taxonomy" id="1706840"/>
    <lineage>
        <taxon>Bacteria</taxon>
        <taxon>Bacillati</taxon>
        <taxon>Actinomycetota</taxon>
        <taxon>Actinomycetes</taxon>
        <taxon>Streptosporangiales</taxon>
        <taxon>Streptosporangiaceae</taxon>
        <taxon>Streptosporangium</taxon>
    </lineage>
</organism>
<reference evidence="1 2" key="1">
    <citation type="submission" date="2020-08" db="EMBL/GenBank/DDBJ databases">
        <title>Genomic Encyclopedia of Type Strains, Phase III (KMG-III): the genomes of soil and plant-associated and newly described type strains.</title>
        <authorList>
            <person name="Whitman W."/>
        </authorList>
    </citation>
    <scope>NUCLEOTIDE SEQUENCE [LARGE SCALE GENOMIC DNA]</scope>
    <source>
        <strain evidence="1 2">CECT 8840</strain>
    </source>
</reference>
<accession>A0A7W7QXD7</accession>
<proteinExistence type="predicted"/>
<protein>
    <submittedName>
        <fullName evidence="1">Uncharacterized protein</fullName>
    </submittedName>
</protein>
<comment type="caution">
    <text evidence="1">The sequence shown here is derived from an EMBL/GenBank/DDBJ whole genome shotgun (WGS) entry which is preliminary data.</text>
</comment>
<keyword evidence="2" id="KW-1185">Reference proteome</keyword>
<dbReference type="Proteomes" id="UP000552644">
    <property type="component" value="Unassembled WGS sequence"/>
</dbReference>
<evidence type="ECO:0000313" key="1">
    <source>
        <dbReference type="EMBL" id="MBB4920891.1"/>
    </source>
</evidence>